<dbReference type="SUPFAM" id="SSF56784">
    <property type="entry name" value="HAD-like"/>
    <property type="match status" value="1"/>
</dbReference>
<evidence type="ECO:0000256" key="1">
    <source>
        <dbReference type="ARBA" id="ARBA00009589"/>
    </source>
</evidence>
<dbReference type="InterPro" id="IPR036412">
    <property type="entry name" value="HAD-like_sf"/>
</dbReference>
<comment type="similarity">
    <text evidence="1">Belongs to the 5'(3')-deoxyribonucleotidase family.</text>
</comment>
<name>A0AAD4K2P1_9MUSC</name>
<dbReference type="Pfam" id="PF05761">
    <property type="entry name" value="5_nucleotid"/>
    <property type="match status" value="1"/>
</dbReference>
<gene>
    <name evidence="7" type="ORF">KR093_011776</name>
</gene>
<proteinExistence type="inferred from homology"/>
<comment type="caution">
    <text evidence="7">The sequence shown here is derived from an EMBL/GenBank/DDBJ whole genome shotgun (WGS) entry which is preliminary data.</text>
</comment>
<evidence type="ECO:0000256" key="4">
    <source>
        <dbReference type="ARBA" id="ARBA00022842"/>
    </source>
</evidence>
<evidence type="ECO:0000256" key="5">
    <source>
        <dbReference type="ARBA" id="ARBA00022990"/>
    </source>
</evidence>
<evidence type="ECO:0000313" key="8">
    <source>
        <dbReference type="Proteomes" id="UP001200034"/>
    </source>
</evidence>
<sequence length="501" mass="57453">VYKQSQTDVLRQLRKGCRSYVKLAQYCARNDNTKEQLLHRQGIQFLSRRSAANYSRYSASTIMNSYCKELTLMDYDIIGFDLDGTLLRYNLAEMSKLIYEVLKHYLVEQKGYSTALLAQKLDIDFLQKGLMLDGTRGNVLKLSNEARILRATHGTRLLSDEEIVAIYGPDRRWEITDAFYNNPLSTWNGPASLQMRALMDYFDMPAALVFAQAVDVVDAAASGTVREYTVWQDLLDGLMQTYSRDNFSNNKSLYFRAMRAEPERYVLPSSQRLLGWLRELRANGKKLFLLTGSNIDFANLTATQALGEDWQQQFDYVVTYAKKPGFFTIKRPFMAVDVDFKREIPNSEVSVQEDLKLGQIYSQGNWHQLHQAMAKMLKKETSDARALYFGDNIIQDVYTPVKHRDLDTVAIVEELSQVEQENYEYNAVVSSNFWDSYFVIGETPTLWSGFIANYAQICVSSMERMASMPPTERIVSNNVNGFYPLLPQQLMSSNLTTGWHG</sequence>
<dbReference type="InterPro" id="IPR008380">
    <property type="entry name" value="HAD-SF_hydro_IG_5-nucl"/>
</dbReference>
<evidence type="ECO:0000256" key="3">
    <source>
        <dbReference type="ARBA" id="ARBA00022801"/>
    </source>
</evidence>
<organism evidence="7 8">
    <name type="scientific">Drosophila rubida</name>
    <dbReference type="NCBI Taxonomy" id="30044"/>
    <lineage>
        <taxon>Eukaryota</taxon>
        <taxon>Metazoa</taxon>
        <taxon>Ecdysozoa</taxon>
        <taxon>Arthropoda</taxon>
        <taxon>Hexapoda</taxon>
        <taxon>Insecta</taxon>
        <taxon>Pterygota</taxon>
        <taxon>Neoptera</taxon>
        <taxon>Endopterygota</taxon>
        <taxon>Diptera</taxon>
        <taxon>Brachycera</taxon>
        <taxon>Muscomorpha</taxon>
        <taxon>Ephydroidea</taxon>
        <taxon>Drosophilidae</taxon>
        <taxon>Drosophila</taxon>
    </lineage>
</organism>
<dbReference type="InterPro" id="IPR023214">
    <property type="entry name" value="HAD_sf"/>
</dbReference>
<dbReference type="GO" id="GO:0008253">
    <property type="term" value="F:5'-nucleotidase activity"/>
    <property type="evidence" value="ECO:0007669"/>
    <property type="project" value="TreeGrafter"/>
</dbReference>
<dbReference type="Proteomes" id="UP001200034">
    <property type="component" value="Unassembled WGS sequence"/>
</dbReference>
<reference evidence="7" key="1">
    <citation type="journal article" date="2021" name="Mol. Ecol. Resour.">
        <title>Phylogenomic analyses of the genus Drosophila reveals genomic signals of climate adaptation.</title>
        <authorList>
            <person name="Li F."/>
            <person name="Rane R.V."/>
            <person name="Luria V."/>
            <person name="Xiong Z."/>
            <person name="Chen J."/>
            <person name="Li Z."/>
            <person name="Catullo R.A."/>
            <person name="Griffin P.C."/>
            <person name="Schiffer M."/>
            <person name="Pearce S."/>
            <person name="Lee S.F."/>
            <person name="McElroy K."/>
            <person name="Stocker A."/>
            <person name="Shirriffs J."/>
            <person name="Cockerell F."/>
            <person name="Coppin C."/>
            <person name="Sgro C.M."/>
            <person name="Karger A."/>
            <person name="Cain J.W."/>
            <person name="Weber J.A."/>
            <person name="Santpere G."/>
            <person name="Kirschner M.W."/>
            <person name="Hoffmann A.A."/>
            <person name="Oakeshott J.G."/>
            <person name="Zhang G."/>
        </authorList>
    </citation>
    <scope>NUCLEOTIDE SEQUENCE</scope>
    <source>
        <strain evidence="7">BGI-SZ-2011g</strain>
    </source>
</reference>
<evidence type="ECO:0000313" key="7">
    <source>
        <dbReference type="EMBL" id="KAH8372505.1"/>
    </source>
</evidence>
<evidence type="ECO:0000256" key="2">
    <source>
        <dbReference type="ARBA" id="ARBA00022723"/>
    </source>
</evidence>
<dbReference type="AlphaFoldDB" id="A0AAD4K2P1"/>
<dbReference type="Gene3D" id="3.40.50.1000">
    <property type="entry name" value="HAD superfamily/HAD-like"/>
    <property type="match status" value="1"/>
</dbReference>
<accession>A0AAD4K2P1</accession>
<dbReference type="PANTHER" id="PTHR12103:SF38">
    <property type="entry name" value="5'-NUCLEOTIDASE DOMAIN-CONTAINING PROTEIN 1"/>
    <property type="match status" value="1"/>
</dbReference>
<dbReference type="FunFam" id="3.40.50.1000:FF:000086">
    <property type="entry name" value="LD24878p"/>
    <property type="match status" value="1"/>
</dbReference>
<keyword evidence="3" id="KW-0378">Hydrolase</keyword>
<keyword evidence="8" id="KW-1185">Reference proteome</keyword>
<protein>
    <recommendedName>
        <fullName evidence="6">5'-nucleotidase domain-containing protein 1</fullName>
    </recommendedName>
</protein>
<dbReference type="NCBIfam" id="TIGR02244">
    <property type="entry name" value="HAD-IG-Ncltidse"/>
    <property type="match status" value="1"/>
</dbReference>
<dbReference type="GO" id="GO:0046872">
    <property type="term" value="F:metal ion binding"/>
    <property type="evidence" value="ECO:0007669"/>
    <property type="project" value="UniProtKB-KW"/>
</dbReference>
<feature type="non-terminal residue" evidence="7">
    <location>
        <position position="1"/>
    </location>
</feature>
<dbReference type="PANTHER" id="PTHR12103">
    <property type="entry name" value="5'-NUCLEOTIDASE DOMAIN-CONTAINING"/>
    <property type="match status" value="1"/>
</dbReference>
<keyword evidence="4" id="KW-0460">Magnesium</keyword>
<dbReference type="EMBL" id="JAJJHW010002585">
    <property type="protein sequence ID" value="KAH8372505.1"/>
    <property type="molecule type" value="Genomic_DNA"/>
</dbReference>
<keyword evidence="2" id="KW-0479">Metal-binding</keyword>
<feature type="non-terminal residue" evidence="7">
    <location>
        <position position="501"/>
    </location>
</feature>
<keyword evidence="5" id="KW-0007">Acetylation</keyword>
<evidence type="ECO:0000256" key="6">
    <source>
        <dbReference type="ARBA" id="ARBA00069357"/>
    </source>
</evidence>